<comment type="caution">
    <text evidence="1">The sequence shown here is derived from an EMBL/GenBank/DDBJ whole genome shotgun (WGS) entry which is preliminary data.</text>
</comment>
<proteinExistence type="predicted"/>
<name>A0A0L6UN17_9BASI</name>
<keyword evidence="2" id="KW-1185">Reference proteome</keyword>
<dbReference type="AlphaFoldDB" id="A0A0L6UN17"/>
<dbReference type="EMBL" id="LAVV01010018">
    <property type="protein sequence ID" value="KNZ49667.1"/>
    <property type="molecule type" value="Genomic_DNA"/>
</dbReference>
<feature type="non-terminal residue" evidence="1">
    <location>
        <position position="1"/>
    </location>
</feature>
<accession>A0A0L6UN17</accession>
<reference evidence="1 2" key="1">
    <citation type="submission" date="2015-08" db="EMBL/GenBank/DDBJ databases">
        <title>Next Generation Sequencing and Analysis of the Genome of Puccinia sorghi L Schw, the Causal Agent of Maize Common Rust.</title>
        <authorList>
            <person name="Rochi L."/>
            <person name="Burguener G."/>
            <person name="Darino M."/>
            <person name="Turjanski A."/>
            <person name="Kreff E."/>
            <person name="Dieguez M.J."/>
            <person name="Sacco F."/>
        </authorList>
    </citation>
    <scope>NUCLEOTIDE SEQUENCE [LARGE SCALE GENOMIC DNA]</scope>
    <source>
        <strain evidence="1 2">RO10H11247</strain>
    </source>
</reference>
<protein>
    <submittedName>
        <fullName evidence="1">Uncharacterized protein</fullName>
    </submittedName>
</protein>
<evidence type="ECO:0000313" key="2">
    <source>
        <dbReference type="Proteomes" id="UP000037035"/>
    </source>
</evidence>
<sequence>GLQHATHPLWIQNPHEIFGTIPPFLNDLEPDSHSGGYSQASEDKANPLDDTVYHKFEELDAAMKHWQEGNMEIWCQTQGEVSTALSFHSLDFLDFKINLSITHANLLSSPRLPQLTGILPPHKFPIVDHSAWSSTTTRFHPLVLRPQINPQKSAISSHRSLCQ</sequence>
<organism evidence="1 2">
    <name type="scientific">Puccinia sorghi</name>
    <dbReference type="NCBI Taxonomy" id="27349"/>
    <lineage>
        <taxon>Eukaryota</taxon>
        <taxon>Fungi</taxon>
        <taxon>Dikarya</taxon>
        <taxon>Basidiomycota</taxon>
        <taxon>Pucciniomycotina</taxon>
        <taxon>Pucciniomycetes</taxon>
        <taxon>Pucciniales</taxon>
        <taxon>Pucciniaceae</taxon>
        <taxon>Puccinia</taxon>
    </lineage>
</organism>
<dbReference type="VEuPathDB" id="FungiDB:VP01_4868g1"/>
<dbReference type="Proteomes" id="UP000037035">
    <property type="component" value="Unassembled WGS sequence"/>
</dbReference>
<gene>
    <name evidence="1" type="ORF">VP01_4868g1</name>
</gene>
<evidence type="ECO:0000313" key="1">
    <source>
        <dbReference type="EMBL" id="KNZ49667.1"/>
    </source>
</evidence>